<evidence type="ECO:0000313" key="2">
    <source>
        <dbReference type="EMBL" id="QJA61479.1"/>
    </source>
</evidence>
<dbReference type="EMBL" id="MT142461">
    <property type="protein sequence ID" value="QJA81496.1"/>
    <property type="molecule type" value="Genomic_DNA"/>
</dbReference>
<organism evidence="1">
    <name type="scientific">viral metagenome</name>
    <dbReference type="NCBI Taxonomy" id="1070528"/>
    <lineage>
        <taxon>unclassified sequences</taxon>
        <taxon>metagenomes</taxon>
        <taxon>organismal metagenomes</taxon>
    </lineage>
</organism>
<name>A0A6H1ZGE7_9ZZZZ</name>
<reference evidence="1" key="1">
    <citation type="submission" date="2020-03" db="EMBL/GenBank/DDBJ databases">
        <title>The deep terrestrial virosphere.</title>
        <authorList>
            <person name="Holmfeldt K."/>
            <person name="Nilsson E."/>
            <person name="Simone D."/>
            <person name="Lopez-Fernandez M."/>
            <person name="Wu X."/>
            <person name="de Brujin I."/>
            <person name="Lundin D."/>
            <person name="Andersson A."/>
            <person name="Bertilsson S."/>
            <person name="Dopson M."/>
        </authorList>
    </citation>
    <scope>NUCLEOTIDE SEQUENCE</scope>
    <source>
        <strain evidence="3">MM415A00527</strain>
        <strain evidence="2">MM415B00932</strain>
        <strain evidence="1">TM448A00586</strain>
    </source>
</reference>
<protein>
    <submittedName>
        <fullName evidence="1">Uncharacterized protein</fullName>
    </submittedName>
</protein>
<accession>A0A6H1ZGE7</accession>
<sequence length="67" mass="7143">MAVNDPVYVDGSLCLISSAGAAPTVYFADGGLYIVHEHIASVGKVTYNPRNYEHGIRSGMSLRMNVG</sequence>
<proteinExistence type="predicted"/>
<evidence type="ECO:0000313" key="3">
    <source>
        <dbReference type="EMBL" id="QJA81496.1"/>
    </source>
</evidence>
<evidence type="ECO:0000313" key="1">
    <source>
        <dbReference type="EMBL" id="QJA46996.1"/>
    </source>
</evidence>
<dbReference type="AlphaFoldDB" id="A0A6H1ZGE7"/>
<dbReference type="EMBL" id="MT144028">
    <property type="protein sequence ID" value="QJA46996.1"/>
    <property type="molecule type" value="Genomic_DNA"/>
</dbReference>
<dbReference type="EMBL" id="MT141442">
    <property type="protein sequence ID" value="QJA61479.1"/>
    <property type="molecule type" value="Genomic_DNA"/>
</dbReference>
<gene>
    <name evidence="3" type="ORF">MM415A00527_0021</name>
    <name evidence="2" type="ORF">MM415B00932_0021</name>
    <name evidence="1" type="ORF">TM448A00586_0002</name>
</gene>